<dbReference type="OrthoDB" id="9790372at2"/>
<dbReference type="InterPro" id="IPR003772">
    <property type="entry name" value="YceD"/>
</dbReference>
<evidence type="ECO:0000256" key="1">
    <source>
        <dbReference type="SAM" id="MobiDB-lite"/>
    </source>
</evidence>
<dbReference type="Pfam" id="PF02620">
    <property type="entry name" value="YceD"/>
    <property type="match status" value="1"/>
</dbReference>
<accession>A0A1U7PLP8</accession>
<protein>
    <recommendedName>
        <fullName evidence="4">DUF177 domain-containing protein</fullName>
    </recommendedName>
</protein>
<organism evidence="2 3">
    <name type="scientific">Edaphobacillus lindanitolerans</name>
    <dbReference type="NCBI Taxonomy" id="550447"/>
    <lineage>
        <taxon>Bacteria</taxon>
        <taxon>Bacillati</taxon>
        <taxon>Bacillota</taxon>
        <taxon>Bacilli</taxon>
        <taxon>Bacillales</taxon>
        <taxon>Bacillaceae</taxon>
        <taxon>Edaphobacillus</taxon>
    </lineage>
</organism>
<dbReference type="EMBL" id="FTPL01000001">
    <property type="protein sequence ID" value="SIT67941.1"/>
    <property type="molecule type" value="Genomic_DNA"/>
</dbReference>
<evidence type="ECO:0000313" key="2">
    <source>
        <dbReference type="EMBL" id="SIT67941.1"/>
    </source>
</evidence>
<dbReference type="RefSeq" id="WP_076756600.1">
    <property type="nucleotide sequence ID" value="NZ_FTPL01000001.1"/>
</dbReference>
<reference evidence="3" key="1">
    <citation type="submission" date="2017-01" db="EMBL/GenBank/DDBJ databases">
        <authorList>
            <person name="Varghese N."/>
            <person name="Submissions S."/>
        </authorList>
    </citation>
    <scope>NUCLEOTIDE SEQUENCE [LARGE SCALE GENOMIC DNA]</scope>
    <source>
        <strain evidence="3">MNA4</strain>
    </source>
</reference>
<proteinExistence type="predicted"/>
<dbReference type="STRING" id="550447.SAMN05428946_0297"/>
<name>A0A1U7PLP8_9BACI</name>
<evidence type="ECO:0000313" key="3">
    <source>
        <dbReference type="Proteomes" id="UP000187550"/>
    </source>
</evidence>
<feature type="region of interest" description="Disordered" evidence="1">
    <location>
        <begin position="143"/>
        <end position="179"/>
    </location>
</feature>
<feature type="compositionally biased region" description="Basic and acidic residues" evidence="1">
    <location>
        <begin position="147"/>
        <end position="160"/>
    </location>
</feature>
<dbReference type="AlphaFoldDB" id="A0A1U7PLP8"/>
<sequence>MKWTIRQLLKHRQGGMQIDGTADLSAVKERNPEIRGISPVRVTGSCSVGSGSMTCRFRLEGTMTLPESRTWEDIDFPFEIETDEQFVWEGYVASDDDSVHEVTGEVVDPTPVFEELVLLEVPIQILSDEAAKPMEGKGWAFSSEEEFTAKREEEKPKVDPRLAGLADLLGRSEDESEDE</sequence>
<dbReference type="Proteomes" id="UP000187550">
    <property type="component" value="Unassembled WGS sequence"/>
</dbReference>
<gene>
    <name evidence="2" type="ORF">SAMN05428946_0297</name>
</gene>
<evidence type="ECO:0008006" key="4">
    <source>
        <dbReference type="Google" id="ProtNLM"/>
    </source>
</evidence>
<keyword evidence="3" id="KW-1185">Reference proteome</keyword>